<evidence type="ECO:0000313" key="2">
    <source>
        <dbReference type="EMBL" id="MET3588171.1"/>
    </source>
</evidence>
<comment type="caution">
    <text evidence="2">The sequence shown here is derived from an EMBL/GenBank/DDBJ whole genome shotgun (WGS) entry which is preliminary data.</text>
</comment>
<gene>
    <name evidence="2" type="ORF">ABID21_004304</name>
</gene>
<feature type="domain" description="Cupin type-2" evidence="1">
    <location>
        <begin position="38"/>
        <end position="97"/>
    </location>
</feature>
<dbReference type="Proteomes" id="UP001549031">
    <property type="component" value="Unassembled WGS sequence"/>
</dbReference>
<protein>
    <submittedName>
        <fullName evidence="2">Mannose-6-phosphate isomerase-like protein (Cupin superfamily)</fullName>
    </submittedName>
</protein>
<dbReference type="InterPro" id="IPR011051">
    <property type="entry name" value="RmlC_Cupin_sf"/>
</dbReference>
<keyword evidence="3" id="KW-1185">Reference proteome</keyword>
<reference evidence="2 3" key="1">
    <citation type="submission" date="2024-06" db="EMBL/GenBank/DDBJ databases">
        <title>Genomic Encyclopedia of Type Strains, Phase IV (KMG-IV): sequencing the most valuable type-strain genomes for metagenomic binning, comparative biology and taxonomic classification.</title>
        <authorList>
            <person name="Goeker M."/>
        </authorList>
    </citation>
    <scope>NUCLEOTIDE SEQUENCE [LARGE SCALE GENOMIC DNA]</scope>
    <source>
        <strain evidence="2 3">DSM 105042</strain>
    </source>
</reference>
<organism evidence="2 3">
    <name type="scientific">Pseudorhizobium tarimense</name>
    <dbReference type="NCBI Taxonomy" id="1079109"/>
    <lineage>
        <taxon>Bacteria</taxon>
        <taxon>Pseudomonadati</taxon>
        <taxon>Pseudomonadota</taxon>
        <taxon>Alphaproteobacteria</taxon>
        <taxon>Hyphomicrobiales</taxon>
        <taxon>Rhizobiaceae</taxon>
        <taxon>Rhizobium/Agrobacterium group</taxon>
        <taxon>Pseudorhizobium</taxon>
    </lineage>
</organism>
<dbReference type="SUPFAM" id="SSF51182">
    <property type="entry name" value="RmlC-like cupins"/>
    <property type="match status" value="1"/>
</dbReference>
<dbReference type="Pfam" id="PF07883">
    <property type="entry name" value="Cupin_2"/>
    <property type="match status" value="1"/>
</dbReference>
<proteinExistence type="predicted"/>
<dbReference type="RefSeq" id="WP_247245849.1">
    <property type="nucleotide sequence ID" value="NZ_JALJRA010000021.1"/>
</dbReference>
<accession>A0ABV2HC85</accession>
<name>A0ABV2HC85_9HYPH</name>
<dbReference type="InterPro" id="IPR013096">
    <property type="entry name" value="Cupin_2"/>
</dbReference>
<dbReference type="EMBL" id="JBEPLJ010000020">
    <property type="protein sequence ID" value="MET3588171.1"/>
    <property type="molecule type" value="Genomic_DNA"/>
</dbReference>
<sequence length="110" mass="12455">MRTIDSEWIHETTPLYGEFEGERCGSDVSIIFTRLDTPGRGPALHQHPYSETFLIRKGVVRFTLGKRRVDAVAGEIVVATPETPHQFVSLSDEVEMIDIHASGRFITEWL</sequence>
<evidence type="ECO:0000313" key="3">
    <source>
        <dbReference type="Proteomes" id="UP001549031"/>
    </source>
</evidence>
<dbReference type="Gene3D" id="2.60.120.10">
    <property type="entry name" value="Jelly Rolls"/>
    <property type="match status" value="1"/>
</dbReference>
<dbReference type="InterPro" id="IPR014710">
    <property type="entry name" value="RmlC-like_jellyroll"/>
</dbReference>
<evidence type="ECO:0000259" key="1">
    <source>
        <dbReference type="Pfam" id="PF07883"/>
    </source>
</evidence>